<dbReference type="Proteomes" id="UP000191448">
    <property type="component" value="Unassembled WGS sequence"/>
</dbReference>
<evidence type="ECO:0000313" key="1">
    <source>
        <dbReference type="EMBL" id="OPX44686.1"/>
    </source>
</evidence>
<evidence type="ECO:0000313" key="2">
    <source>
        <dbReference type="Proteomes" id="UP000191448"/>
    </source>
</evidence>
<dbReference type="EMBL" id="LTAY01000111">
    <property type="protein sequence ID" value="OPX44686.1"/>
    <property type="molecule type" value="Genomic_DNA"/>
</dbReference>
<dbReference type="RefSeq" id="WP_004455709.1">
    <property type="nucleotide sequence ID" value="NZ_LTAY01000111.1"/>
</dbReference>
<gene>
    <name evidence="1" type="ORF">CLTHE_32100</name>
</gene>
<dbReference type="OrthoDB" id="1936933at2"/>
<comment type="caution">
    <text evidence="1">The sequence shown here is derived from an EMBL/GenBank/DDBJ whole genome shotgun (WGS) entry which is preliminary data.</text>
</comment>
<protein>
    <submittedName>
        <fullName evidence="1">Uncharacterized protein</fullName>
    </submittedName>
</protein>
<sequence>MAIIKKDGVSVKIEEGYKKCKIVSCEFNDKKIVKGKVFEQGYITFEIENGTSIKQYMLIAPWTTYLFYKLIKAIKGSDFNVYDEYEKFNMNELIGAEVVIELKIEIKNGGEYMNVTNVYNIEDGEIIIEHDRKLKEERYSEMEKNNMMSMEYINNKVDLL</sequence>
<dbReference type="AlphaFoldDB" id="A0A1V4SMH8"/>
<accession>A0A1V4SMH8</accession>
<reference evidence="1 2" key="1">
    <citation type="submission" date="2016-02" db="EMBL/GenBank/DDBJ databases">
        <title>Genome sequence of Clostridium thermobutyricum DSM 4928.</title>
        <authorList>
            <person name="Poehlein A."/>
            <person name="Daniel R."/>
        </authorList>
    </citation>
    <scope>NUCLEOTIDE SEQUENCE [LARGE SCALE GENOMIC DNA]</scope>
    <source>
        <strain evidence="1 2">DSM 4928</strain>
    </source>
</reference>
<name>A0A1V4SMH8_9CLOT</name>
<organism evidence="1 2">
    <name type="scientific">Clostridium thermobutyricum DSM 4928</name>
    <dbReference type="NCBI Taxonomy" id="1121339"/>
    <lineage>
        <taxon>Bacteria</taxon>
        <taxon>Bacillati</taxon>
        <taxon>Bacillota</taxon>
        <taxon>Clostridia</taxon>
        <taxon>Eubacteriales</taxon>
        <taxon>Clostridiaceae</taxon>
        <taxon>Clostridium</taxon>
    </lineage>
</organism>
<proteinExistence type="predicted"/>